<evidence type="ECO:0000256" key="1">
    <source>
        <dbReference type="SAM" id="MobiDB-lite"/>
    </source>
</evidence>
<dbReference type="STRING" id="1336337.A0A3N4JZB5"/>
<feature type="compositionally biased region" description="Acidic residues" evidence="1">
    <location>
        <begin position="77"/>
        <end position="103"/>
    </location>
</feature>
<dbReference type="EMBL" id="ML120390">
    <property type="protein sequence ID" value="RPA99024.1"/>
    <property type="molecule type" value="Genomic_DNA"/>
</dbReference>
<name>A0A3N4JZB5_9PEZI</name>
<keyword evidence="4" id="KW-1185">Reference proteome</keyword>
<dbReference type="Pfam" id="PF16727">
    <property type="entry name" value="REV1_C"/>
    <property type="match status" value="1"/>
</dbReference>
<feature type="domain" description="DNA repair protein Rev1 C-terminal" evidence="2">
    <location>
        <begin position="184"/>
        <end position="281"/>
    </location>
</feature>
<dbReference type="Proteomes" id="UP000276215">
    <property type="component" value="Unassembled WGS sequence"/>
</dbReference>
<dbReference type="InterPro" id="IPR031991">
    <property type="entry name" value="Rev1_C"/>
</dbReference>
<accession>A0A3N4JZB5</accession>
<feature type="region of interest" description="Disordered" evidence="1">
    <location>
        <begin position="1"/>
        <end position="106"/>
    </location>
</feature>
<sequence>MSSEDRALDLQTQKEEEDQLLQQRPPSSPPAKSPRKNRRHLSLSEEAPPTPKRQKSMPVQQKQPISPAVPSPLAIPAEEEEEEEQIPDSSDSDVSEEEEEEPIYDATGTDVSSWLFTLGRVDEAHFQTLDAEAQQEAILEAYKERATQLERRHLVATGRAFVLPALPRQHYLGPDRILVKDLPDIQAMLTGWFTRMKFQRPASEDVKLVSDFLKRLVVVELNMSKAARAVRFFKTLVNEAYDGMEVDHDEDWIVHEGWRSVIQDLVNAVQDGLRERGMGPLDL</sequence>
<proteinExistence type="predicted"/>
<dbReference type="AlphaFoldDB" id="A0A3N4JZB5"/>
<organism evidence="3 4">
    <name type="scientific">Choiromyces venosus 120613-1</name>
    <dbReference type="NCBI Taxonomy" id="1336337"/>
    <lineage>
        <taxon>Eukaryota</taxon>
        <taxon>Fungi</taxon>
        <taxon>Dikarya</taxon>
        <taxon>Ascomycota</taxon>
        <taxon>Pezizomycotina</taxon>
        <taxon>Pezizomycetes</taxon>
        <taxon>Pezizales</taxon>
        <taxon>Tuberaceae</taxon>
        <taxon>Choiromyces</taxon>
    </lineage>
</organism>
<gene>
    <name evidence="3" type="ORF">L873DRAFT_969141</name>
</gene>
<protein>
    <recommendedName>
        <fullName evidence="2">DNA repair protein Rev1 C-terminal domain-containing protein</fullName>
    </recommendedName>
</protein>
<dbReference type="OrthoDB" id="427711at2759"/>
<dbReference type="InterPro" id="IPR038401">
    <property type="entry name" value="Rev1_C_sf"/>
</dbReference>
<evidence type="ECO:0000313" key="4">
    <source>
        <dbReference type="Proteomes" id="UP000276215"/>
    </source>
</evidence>
<feature type="compositionally biased region" description="Basic and acidic residues" evidence="1">
    <location>
        <begin position="1"/>
        <end position="14"/>
    </location>
</feature>
<reference evidence="3 4" key="1">
    <citation type="journal article" date="2018" name="Nat. Ecol. Evol.">
        <title>Pezizomycetes genomes reveal the molecular basis of ectomycorrhizal truffle lifestyle.</title>
        <authorList>
            <person name="Murat C."/>
            <person name="Payen T."/>
            <person name="Noel B."/>
            <person name="Kuo A."/>
            <person name="Morin E."/>
            <person name="Chen J."/>
            <person name="Kohler A."/>
            <person name="Krizsan K."/>
            <person name="Balestrini R."/>
            <person name="Da Silva C."/>
            <person name="Montanini B."/>
            <person name="Hainaut M."/>
            <person name="Levati E."/>
            <person name="Barry K.W."/>
            <person name="Belfiori B."/>
            <person name="Cichocki N."/>
            <person name="Clum A."/>
            <person name="Dockter R.B."/>
            <person name="Fauchery L."/>
            <person name="Guy J."/>
            <person name="Iotti M."/>
            <person name="Le Tacon F."/>
            <person name="Lindquist E.A."/>
            <person name="Lipzen A."/>
            <person name="Malagnac F."/>
            <person name="Mello A."/>
            <person name="Molinier V."/>
            <person name="Miyauchi S."/>
            <person name="Poulain J."/>
            <person name="Riccioni C."/>
            <person name="Rubini A."/>
            <person name="Sitrit Y."/>
            <person name="Splivallo R."/>
            <person name="Traeger S."/>
            <person name="Wang M."/>
            <person name="Zifcakova L."/>
            <person name="Wipf D."/>
            <person name="Zambonelli A."/>
            <person name="Paolocci F."/>
            <person name="Nowrousian M."/>
            <person name="Ottonello S."/>
            <person name="Baldrian P."/>
            <person name="Spatafora J.W."/>
            <person name="Henrissat B."/>
            <person name="Nagy L.G."/>
            <person name="Aury J.M."/>
            <person name="Wincker P."/>
            <person name="Grigoriev I.V."/>
            <person name="Bonfante P."/>
            <person name="Martin F.M."/>
        </authorList>
    </citation>
    <scope>NUCLEOTIDE SEQUENCE [LARGE SCALE GENOMIC DNA]</scope>
    <source>
        <strain evidence="3 4">120613-1</strain>
    </source>
</reference>
<evidence type="ECO:0000313" key="3">
    <source>
        <dbReference type="EMBL" id="RPA99024.1"/>
    </source>
</evidence>
<dbReference type="Gene3D" id="1.20.58.1280">
    <property type="entry name" value="DNA repair protein Rev1, C-terminal domain"/>
    <property type="match status" value="1"/>
</dbReference>
<evidence type="ECO:0000259" key="2">
    <source>
        <dbReference type="Pfam" id="PF16727"/>
    </source>
</evidence>